<reference evidence="9" key="1">
    <citation type="submission" date="2022-11" db="UniProtKB">
        <authorList>
            <consortium name="WormBaseParasite"/>
        </authorList>
    </citation>
    <scope>IDENTIFICATION</scope>
</reference>
<feature type="domain" description="Pepsin inhibitor-3-like repeated" evidence="7">
    <location>
        <begin position="121"/>
        <end position="182"/>
    </location>
</feature>
<comment type="similarity">
    <text evidence="2">Belongs to the protease inhibitor I33 family.</text>
</comment>
<dbReference type="PANTHER" id="PTHR37969:SF3">
    <property type="entry name" value="PROTEIN CBG13131"/>
    <property type="match status" value="1"/>
</dbReference>
<dbReference type="PANTHER" id="PTHR37969">
    <property type="entry name" value="PROTEIN CBG07421-RELATED"/>
    <property type="match status" value="1"/>
</dbReference>
<feature type="domain" description="Pepsin inhibitor-3-like repeated" evidence="7">
    <location>
        <begin position="14"/>
        <end position="86"/>
    </location>
</feature>
<feature type="signal peptide" evidence="6">
    <location>
        <begin position="1"/>
        <end position="16"/>
    </location>
</feature>
<feature type="chain" id="PRO_5036872068" evidence="6">
    <location>
        <begin position="17"/>
        <end position="275"/>
    </location>
</feature>
<organism evidence="8 9">
    <name type="scientific">Acrobeloides nanus</name>
    <dbReference type="NCBI Taxonomy" id="290746"/>
    <lineage>
        <taxon>Eukaryota</taxon>
        <taxon>Metazoa</taxon>
        <taxon>Ecdysozoa</taxon>
        <taxon>Nematoda</taxon>
        <taxon>Chromadorea</taxon>
        <taxon>Rhabditida</taxon>
        <taxon>Tylenchina</taxon>
        <taxon>Cephalobomorpha</taxon>
        <taxon>Cephaloboidea</taxon>
        <taxon>Cephalobidae</taxon>
        <taxon>Acrobeloides</taxon>
    </lineage>
</organism>
<evidence type="ECO:0000256" key="2">
    <source>
        <dbReference type="ARBA" id="ARBA00008019"/>
    </source>
</evidence>
<dbReference type="Pfam" id="PF06394">
    <property type="entry name" value="Pepsin-I3"/>
    <property type="match status" value="2"/>
</dbReference>
<dbReference type="Proteomes" id="UP000887540">
    <property type="component" value="Unplaced"/>
</dbReference>
<evidence type="ECO:0000256" key="6">
    <source>
        <dbReference type="SAM" id="SignalP"/>
    </source>
</evidence>
<protein>
    <submittedName>
        <fullName evidence="9">Pepsin inhibitor-3-like repeated domain-containing protein</fullName>
    </submittedName>
</protein>
<keyword evidence="3" id="KW-0964">Secreted</keyword>
<accession>A0A914CEU7</accession>
<dbReference type="AlphaFoldDB" id="A0A914CEU7"/>
<dbReference type="InterPro" id="IPR051901">
    <property type="entry name" value="Protease_Inhibitor_I33"/>
</dbReference>
<dbReference type="InterPro" id="IPR038412">
    <property type="entry name" value="Pepsin-I3_sf"/>
</dbReference>
<dbReference type="GO" id="GO:0005576">
    <property type="term" value="C:extracellular region"/>
    <property type="evidence" value="ECO:0007669"/>
    <property type="project" value="UniProtKB-SubCell"/>
</dbReference>
<dbReference type="InterPro" id="IPR010480">
    <property type="entry name" value="Pepsin-I3"/>
</dbReference>
<proteinExistence type="inferred from homology"/>
<evidence type="ECO:0000256" key="3">
    <source>
        <dbReference type="ARBA" id="ARBA00022525"/>
    </source>
</evidence>
<evidence type="ECO:0000256" key="5">
    <source>
        <dbReference type="ARBA" id="ARBA00023157"/>
    </source>
</evidence>
<evidence type="ECO:0000259" key="7">
    <source>
        <dbReference type="Pfam" id="PF06394"/>
    </source>
</evidence>
<dbReference type="SUPFAM" id="SSF55149">
    <property type="entry name" value="Pepsin inhibitor-3"/>
    <property type="match status" value="1"/>
</dbReference>
<comment type="subcellular location">
    <subcellularLocation>
        <location evidence="1">Secreted</location>
    </subcellularLocation>
</comment>
<evidence type="ECO:0000313" key="9">
    <source>
        <dbReference type="WBParaSite" id="ACRNAN_scaffold10130.g16433.t1"/>
    </source>
</evidence>
<dbReference type="Gene3D" id="3.30.1120.50">
    <property type="entry name" value="Pepsin inhibitor-3"/>
    <property type="match status" value="2"/>
</dbReference>
<keyword evidence="4 6" id="KW-0732">Signal</keyword>
<evidence type="ECO:0000256" key="1">
    <source>
        <dbReference type="ARBA" id="ARBA00004613"/>
    </source>
</evidence>
<evidence type="ECO:0000313" key="8">
    <source>
        <dbReference type="Proteomes" id="UP000887540"/>
    </source>
</evidence>
<evidence type="ECO:0000256" key="4">
    <source>
        <dbReference type="ARBA" id="ARBA00022729"/>
    </source>
</evidence>
<keyword evidence="8" id="KW-1185">Reference proteome</keyword>
<sequence length="275" mass="30657">MFRILTFLVLASVAFASESRAKRYYYGGGGRCIVTGTKLFINGIYDHDLSSSEQTEFQQYQTAFKTYQQQEAAYQAAIAKQHQSIWDKWGSQVGNWWNSVRHNNVSTTTQVPTTTITPPTAPSRPAFCNDNVTTQYYFNDCVIQNNKVYIGQTYARDLTSDEVNQLNTYNQQTQAYQEQLNQRYGLWGKIKVLPMFLTVNGSLSTTPAPATTPTAVLQPPTQPSFCSTIYNIVAPVYSNYGTYDYGTYDSESNGELAHVEAIPVAAAVGMAPANE</sequence>
<dbReference type="WBParaSite" id="ACRNAN_scaffold10130.g16433.t1">
    <property type="protein sequence ID" value="ACRNAN_scaffold10130.g16433.t1"/>
    <property type="gene ID" value="ACRNAN_scaffold10130.g16433"/>
</dbReference>
<keyword evidence="5" id="KW-1015">Disulfide bond</keyword>
<name>A0A914CEU7_9BILA</name>